<comment type="caution">
    <text evidence="1">The sequence shown here is derived from an EMBL/GenBank/DDBJ whole genome shotgun (WGS) entry which is preliminary data.</text>
</comment>
<dbReference type="EMBL" id="PGOL01000684">
    <property type="protein sequence ID" value="PKI66181.1"/>
    <property type="molecule type" value="Genomic_DNA"/>
</dbReference>
<sequence length="128" mass="14328">MEPLRRLRNLGFTSDPNIYSGAFISFARLSTEESMERNVSDQDKICPSYVMGVISHGRLLLHRCFLRALAASTADLEDSSTKSVWIPVEASRVGRSVDSLKDSRPRETSRGDSDGFVKRKYTLLVSVD</sequence>
<evidence type="ECO:0000313" key="1">
    <source>
        <dbReference type="EMBL" id="PKI66181.1"/>
    </source>
</evidence>
<proteinExistence type="predicted"/>
<keyword evidence="2" id="KW-1185">Reference proteome</keyword>
<reference evidence="1 2" key="1">
    <citation type="submission" date="2017-11" db="EMBL/GenBank/DDBJ databases">
        <title>De-novo sequencing of pomegranate (Punica granatum L.) genome.</title>
        <authorList>
            <person name="Akparov Z."/>
            <person name="Amiraslanov A."/>
            <person name="Hajiyeva S."/>
            <person name="Abbasov M."/>
            <person name="Kaur K."/>
            <person name="Hamwieh A."/>
            <person name="Solovyev V."/>
            <person name="Salamov A."/>
            <person name="Braich B."/>
            <person name="Kosarev P."/>
            <person name="Mahmoud A."/>
            <person name="Hajiyev E."/>
            <person name="Babayeva S."/>
            <person name="Izzatullayeva V."/>
            <person name="Mammadov A."/>
            <person name="Mammadov A."/>
            <person name="Sharifova S."/>
            <person name="Ojaghi J."/>
            <person name="Eynullazada K."/>
            <person name="Bayramov B."/>
            <person name="Abdulazimova A."/>
            <person name="Shahmuradov I."/>
        </authorList>
    </citation>
    <scope>NUCLEOTIDE SEQUENCE [LARGE SCALE GENOMIC DNA]</scope>
    <source>
        <strain evidence="2">cv. AG2017</strain>
        <tissue evidence="1">Leaf</tissue>
    </source>
</reference>
<organism evidence="1 2">
    <name type="scientific">Punica granatum</name>
    <name type="common">Pomegranate</name>
    <dbReference type="NCBI Taxonomy" id="22663"/>
    <lineage>
        <taxon>Eukaryota</taxon>
        <taxon>Viridiplantae</taxon>
        <taxon>Streptophyta</taxon>
        <taxon>Embryophyta</taxon>
        <taxon>Tracheophyta</taxon>
        <taxon>Spermatophyta</taxon>
        <taxon>Magnoliopsida</taxon>
        <taxon>eudicotyledons</taxon>
        <taxon>Gunneridae</taxon>
        <taxon>Pentapetalae</taxon>
        <taxon>rosids</taxon>
        <taxon>malvids</taxon>
        <taxon>Myrtales</taxon>
        <taxon>Lythraceae</taxon>
        <taxon>Punica</taxon>
    </lineage>
</organism>
<dbReference type="AlphaFoldDB" id="A0A2I0KCA8"/>
<evidence type="ECO:0000313" key="2">
    <source>
        <dbReference type="Proteomes" id="UP000233551"/>
    </source>
</evidence>
<accession>A0A2I0KCA8</accession>
<protein>
    <submittedName>
        <fullName evidence="1">Uncharacterized protein</fullName>
    </submittedName>
</protein>
<name>A0A2I0KCA8_PUNGR</name>
<dbReference type="Proteomes" id="UP000233551">
    <property type="component" value="Unassembled WGS sequence"/>
</dbReference>
<gene>
    <name evidence="1" type="ORF">CRG98_013434</name>
</gene>